<keyword evidence="5" id="KW-0496">Mitochondrion</keyword>
<gene>
    <name evidence="7" type="ORF">LTR62_002586</name>
</gene>
<keyword evidence="4" id="KW-1133">Transmembrane helix</keyword>
<keyword evidence="2" id="KW-0812">Transmembrane</keyword>
<evidence type="ECO:0000313" key="7">
    <source>
        <dbReference type="EMBL" id="KAK5114334.1"/>
    </source>
</evidence>
<evidence type="ECO:0000256" key="5">
    <source>
        <dbReference type="ARBA" id="ARBA00023128"/>
    </source>
</evidence>
<name>A0AAN7YS47_9PEZI</name>
<dbReference type="Pfam" id="PF02466">
    <property type="entry name" value="Tim17"/>
    <property type="match status" value="1"/>
</dbReference>
<evidence type="ECO:0000256" key="1">
    <source>
        <dbReference type="ARBA" id="ARBA00004448"/>
    </source>
</evidence>
<evidence type="ECO:0000256" key="4">
    <source>
        <dbReference type="ARBA" id="ARBA00022989"/>
    </source>
</evidence>
<dbReference type="InterPro" id="IPR039205">
    <property type="entry name" value="NDUFA11"/>
</dbReference>
<dbReference type="PANTHER" id="PTHR21382:SF1">
    <property type="entry name" value="NADH DEHYDROGENASE [UBIQUINONE] 1 ALPHA SUBCOMPLEX SUBUNIT 11"/>
    <property type="match status" value="1"/>
</dbReference>
<dbReference type="EMBL" id="JAVRRL010000018">
    <property type="protein sequence ID" value="KAK5114334.1"/>
    <property type="molecule type" value="Genomic_DNA"/>
</dbReference>
<proteinExistence type="predicted"/>
<keyword evidence="6" id="KW-0472">Membrane</keyword>
<reference evidence="7" key="1">
    <citation type="submission" date="2023-08" db="EMBL/GenBank/DDBJ databases">
        <title>Black Yeasts Isolated from many extreme environments.</title>
        <authorList>
            <person name="Coleine C."/>
            <person name="Stajich J.E."/>
            <person name="Selbmann L."/>
        </authorList>
    </citation>
    <scope>NUCLEOTIDE SEQUENCE</scope>
    <source>
        <strain evidence="7">CCFEE 5401</strain>
    </source>
</reference>
<comment type="subcellular location">
    <subcellularLocation>
        <location evidence="1">Mitochondrion inner membrane</location>
        <topology evidence="1">Multi-pass membrane protein</topology>
    </subcellularLocation>
</comment>
<evidence type="ECO:0000256" key="2">
    <source>
        <dbReference type="ARBA" id="ARBA00022692"/>
    </source>
</evidence>
<evidence type="ECO:0000256" key="3">
    <source>
        <dbReference type="ARBA" id="ARBA00022792"/>
    </source>
</evidence>
<protein>
    <recommendedName>
        <fullName evidence="9">NADH-ubiquinone oxidoreductase 213 kDa subunit</fullName>
    </recommendedName>
</protein>
<accession>A0AAN7YS47</accession>
<organism evidence="7 8">
    <name type="scientific">Meristemomyces frigidus</name>
    <dbReference type="NCBI Taxonomy" id="1508187"/>
    <lineage>
        <taxon>Eukaryota</taxon>
        <taxon>Fungi</taxon>
        <taxon>Dikarya</taxon>
        <taxon>Ascomycota</taxon>
        <taxon>Pezizomycotina</taxon>
        <taxon>Dothideomycetes</taxon>
        <taxon>Dothideomycetidae</taxon>
        <taxon>Mycosphaerellales</taxon>
        <taxon>Teratosphaeriaceae</taxon>
        <taxon>Meristemomyces</taxon>
    </lineage>
</organism>
<dbReference type="GO" id="GO:0045271">
    <property type="term" value="C:respiratory chain complex I"/>
    <property type="evidence" value="ECO:0007669"/>
    <property type="project" value="InterPro"/>
</dbReference>
<evidence type="ECO:0008006" key="9">
    <source>
        <dbReference type="Google" id="ProtNLM"/>
    </source>
</evidence>
<dbReference type="AlphaFoldDB" id="A0AAN7YS47"/>
<evidence type="ECO:0000256" key="6">
    <source>
        <dbReference type="ARBA" id="ARBA00023136"/>
    </source>
</evidence>
<dbReference type="PANTHER" id="PTHR21382">
    <property type="entry name" value="NADH-UBIQUINONE OXIDOREDUCTASE SUBUNIT"/>
    <property type="match status" value="1"/>
</dbReference>
<dbReference type="GO" id="GO:0006120">
    <property type="term" value="P:mitochondrial electron transport, NADH to ubiquinone"/>
    <property type="evidence" value="ECO:0007669"/>
    <property type="project" value="InterPro"/>
</dbReference>
<keyword evidence="3" id="KW-0999">Mitochondrion inner membrane</keyword>
<comment type="caution">
    <text evidence="7">The sequence shown here is derived from an EMBL/GenBank/DDBJ whole genome shotgun (WGS) entry which is preliminary data.</text>
</comment>
<sequence length="200" mass="21505">MADHAPQQDSEVQYHPKDAVAGSLKAAGVTGAAGAFISTIQNVLTKQNYGAWGAVTKFGGTTGLFVAMGGAYEFTKCASANLREKDDAYNPAIGGFFAGTMMGLRFRSLPAIAGYGTGLAALLYAFSFTGGRLSGYQRDPEVDEVTRKEYLRKNRRRPVEDTVNELGEGRGVYAPGYEERRAQRIKDAYGVDVPLRSQAS</sequence>
<evidence type="ECO:0000313" key="8">
    <source>
        <dbReference type="Proteomes" id="UP001310890"/>
    </source>
</evidence>
<dbReference type="Proteomes" id="UP001310890">
    <property type="component" value="Unassembled WGS sequence"/>
</dbReference>
<dbReference type="GO" id="GO:0005743">
    <property type="term" value="C:mitochondrial inner membrane"/>
    <property type="evidence" value="ECO:0007669"/>
    <property type="project" value="UniProtKB-SubCell"/>
</dbReference>